<dbReference type="InterPro" id="IPR029058">
    <property type="entry name" value="AB_hydrolase_fold"/>
</dbReference>
<dbReference type="Gene3D" id="3.40.50.1820">
    <property type="entry name" value="alpha/beta hydrolase"/>
    <property type="match status" value="1"/>
</dbReference>
<feature type="active site" description="Proton donor" evidence="4">
    <location>
        <position position="313"/>
    </location>
</feature>
<evidence type="ECO:0000256" key="1">
    <source>
        <dbReference type="ARBA" id="ARBA00010088"/>
    </source>
</evidence>
<evidence type="ECO:0000313" key="6">
    <source>
        <dbReference type="EMBL" id="OQD74112.1"/>
    </source>
</evidence>
<sequence length="424" mass="47876">MGSITPFNIAVPDAQLEQLHQKLEQAAFPDELDEAGWGMGVPLSEMKRLVTTWREKFDWRTQEQKLNEQLKQFTVPVSVDGFGELDIHVVHHRSGSPRAIPLLFIHGWPGSFLEATKLIPLLVENDDGPAFDVVAPSLPNYGFSEGVQKKGFGLAQYAETLHKVMITLGYEEYVIQGGDWGSMIARTMAQYYAQHIQAIHLNFILVTPPLPWRSPLRFFHSLASVPFSAKDRAAIARTVDYALRGNAYMKQQATRPQTLGYSLHDSPVGLLAWIYDKLHSWSDNYQWTDDEILTWVSVYYFSRAGPTASTRIYYEASASKPESKTTEGNGKEEQTITNWMMISEVLAASAQYNVRFAVAQFKEEIVQWPIAWYRSIGNVVQEKEFDRGGHFAAWEVPELLASDLKEFLGKGGPAYEAVRGKDGY</sequence>
<feature type="domain" description="Epoxide hydrolase N-terminal" evidence="5">
    <location>
        <begin position="4"/>
        <end position="114"/>
    </location>
</feature>
<accession>A0A1V6PBT8</accession>
<comment type="caution">
    <text evidence="6">The sequence shown here is derived from an EMBL/GenBank/DDBJ whole genome shotgun (WGS) entry which is preliminary data.</text>
</comment>
<dbReference type="GO" id="GO:0004301">
    <property type="term" value="F:epoxide hydrolase activity"/>
    <property type="evidence" value="ECO:0007669"/>
    <property type="project" value="TreeGrafter"/>
</dbReference>
<comment type="similarity">
    <text evidence="1">Belongs to the peptidase S33 family.</text>
</comment>
<dbReference type="PIRSF" id="PIRSF001112">
    <property type="entry name" value="Epoxide_hydrolase"/>
    <property type="match status" value="1"/>
</dbReference>
<dbReference type="AlphaFoldDB" id="A0A1V6PBT8"/>
<feature type="active site" description="Nucleophile" evidence="4">
    <location>
        <position position="179"/>
    </location>
</feature>
<keyword evidence="7" id="KW-1185">Reference proteome</keyword>
<evidence type="ECO:0000313" key="7">
    <source>
        <dbReference type="Proteomes" id="UP000191522"/>
    </source>
</evidence>
<dbReference type="OMA" id="HIQAIHL"/>
<evidence type="ECO:0000256" key="2">
    <source>
        <dbReference type="ARBA" id="ARBA00022797"/>
    </source>
</evidence>
<keyword evidence="2" id="KW-0058">Aromatic hydrocarbons catabolism</keyword>
<evidence type="ECO:0000256" key="4">
    <source>
        <dbReference type="PIRSR" id="PIRSR001112-1"/>
    </source>
</evidence>
<dbReference type="PANTHER" id="PTHR21661">
    <property type="entry name" value="EPOXIDE HYDROLASE 1-RELATED"/>
    <property type="match status" value="1"/>
</dbReference>
<dbReference type="InterPro" id="IPR000639">
    <property type="entry name" value="Epox_hydrolase-like"/>
</dbReference>
<dbReference type="GO" id="GO:0072330">
    <property type="term" value="P:monocarboxylic acid biosynthetic process"/>
    <property type="evidence" value="ECO:0007669"/>
    <property type="project" value="UniProtKB-ARBA"/>
</dbReference>
<dbReference type="EMBL" id="MDYL01000012">
    <property type="protein sequence ID" value="OQD74112.1"/>
    <property type="molecule type" value="Genomic_DNA"/>
</dbReference>
<dbReference type="PANTHER" id="PTHR21661:SF35">
    <property type="entry name" value="EPOXIDE HYDROLASE"/>
    <property type="match status" value="1"/>
</dbReference>
<evidence type="ECO:0000256" key="3">
    <source>
        <dbReference type="ARBA" id="ARBA00022801"/>
    </source>
</evidence>
<dbReference type="STRING" id="69771.A0A1V6PBT8"/>
<dbReference type="InterPro" id="IPR016292">
    <property type="entry name" value="Epoxide_hydrolase"/>
</dbReference>
<proteinExistence type="inferred from homology"/>
<dbReference type="GO" id="GO:0097176">
    <property type="term" value="P:epoxide metabolic process"/>
    <property type="evidence" value="ECO:0007669"/>
    <property type="project" value="TreeGrafter"/>
</dbReference>
<dbReference type="InterPro" id="IPR010497">
    <property type="entry name" value="Epoxide_hydro_N"/>
</dbReference>
<name>A0A1V6PBT8_PENDC</name>
<dbReference type="Proteomes" id="UP000191522">
    <property type="component" value="Unassembled WGS sequence"/>
</dbReference>
<protein>
    <recommendedName>
        <fullName evidence="5">Epoxide hydrolase N-terminal domain-containing protein</fullName>
    </recommendedName>
</protein>
<gene>
    <name evidence="6" type="ORF">PENDEC_c012G05442</name>
</gene>
<feature type="active site" description="Proton acceptor" evidence="4">
    <location>
        <position position="390"/>
    </location>
</feature>
<dbReference type="PRINTS" id="PR00412">
    <property type="entry name" value="EPOXHYDRLASE"/>
</dbReference>
<dbReference type="GO" id="GO:0017000">
    <property type="term" value="P:antibiotic biosynthetic process"/>
    <property type="evidence" value="ECO:0007669"/>
    <property type="project" value="UniProtKB-ARBA"/>
</dbReference>
<reference evidence="7" key="1">
    <citation type="journal article" date="2017" name="Nat. Microbiol.">
        <title>Global analysis of biosynthetic gene clusters reveals vast potential of secondary metabolite production in Penicillium species.</title>
        <authorList>
            <person name="Nielsen J.C."/>
            <person name="Grijseels S."/>
            <person name="Prigent S."/>
            <person name="Ji B."/>
            <person name="Dainat J."/>
            <person name="Nielsen K.F."/>
            <person name="Frisvad J.C."/>
            <person name="Workman M."/>
            <person name="Nielsen J."/>
        </authorList>
    </citation>
    <scope>NUCLEOTIDE SEQUENCE [LARGE SCALE GENOMIC DNA]</scope>
    <source>
        <strain evidence="7">IBT 11843</strain>
    </source>
</reference>
<dbReference type="SUPFAM" id="SSF53474">
    <property type="entry name" value="alpha/beta-Hydrolases"/>
    <property type="match status" value="1"/>
</dbReference>
<evidence type="ECO:0000259" key="5">
    <source>
        <dbReference type="Pfam" id="PF06441"/>
    </source>
</evidence>
<keyword evidence="3" id="KW-0378">Hydrolase</keyword>
<dbReference type="OrthoDB" id="7130006at2759"/>
<dbReference type="Pfam" id="PF06441">
    <property type="entry name" value="EHN"/>
    <property type="match status" value="1"/>
</dbReference>
<organism evidence="6 7">
    <name type="scientific">Penicillium decumbens</name>
    <dbReference type="NCBI Taxonomy" id="69771"/>
    <lineage>
        <taxon>Eukaryota</taxon>
        <taxon>Fungi</taxon>
        <taxon>Dikarya</taxon>
        <taxon>Ascomycota</taxon>
        <taxon>Pezizomycotina</taxon>
        <taxon>Eurotiomycetes</taxon>
        <taxon>Eurotiomycetidae</taxon>
        <taxon>Eurotiales</taxon>
        <taxon>Aspergillaceae</taxon>
        <taxon>Penicillium</taxon>
    </lineage>
</organism>